<organism evidence="10 11">
    <name type="scientific">Ferviditalea candida</name>
    <dbReference type="NCBI Taxonomy" id="3108399"/>
    <lineage>
        <taxon>Bacteria</taxon>
        <taxon>Bacillati</taxon>
        <taxon>Bacillota</taxon>
        <taxon>Bacilli</taxon>
        <taxon>Bacillales</taxon>
        <taxon>Paenibacillaceae</taxon>
        <taxon>Ferviditalea</taxon>
    </lineage>
</organism>
<name>A0ABU5ZNI4_9BACL</name>
<evidence type="ECO:0000256" key="6">
    <source>
        <dbReference type="ARBA" id="ARBA00022989"/>
    </source>
</evidence>
<feature type="transmembrane region" description="Helical" evidence="9">
    <location>
        <begin position="186"/>
        <end position="207"/>
    </location>
</feature>
<evidence type="ECO:0000256" key="5">
    <source>
        <dbReference type="ARBA" id="ARBA00022970"/>
    </source>
</evidence>
<feature type="transmembrane region" description="Helical" evidence="9">
    <location>
        <begin position="36"/>
        <end position="56"/>
    </location>
</feature>
<keyword evidence="11" id="KW-1185">Reference proteome</keyword>
<comment type="similarity">
    <text evidence="8">Belongs to the binding-protein-dependent transport system permease family. LivHM subfamily.</text>
</comment>
<keyword evidence="7 9" id="KW-0472">Membrane</keyword>
<evidence type="ECO:0000256" key="2">
    <source>
        <dbReference type="ARBA" id="ARBA00022448"/>
    </source>
</evidence>
<feature type="transmembrane region" description="Helical" evidence="9">
    <location>
        <begin position="227"/>
        <end position="250"/>
    </location>
</feature>
<evidence type="ECO:0000256" key="4">
    <source>
        <dbReference type="ARBA" id="ARBA00022692"/>
    </source>
</evidence>
<evidence type="ECO:0000256" key="9">
    <source>
        <dbReference type="SAM" id="Phobius"/>
    </source>
</evidence>
<evidence type="ECO:0000256" key="7">
    <source>
        <dbReference type="ARBA" id="ARBA00023136"/>
    </source>
</evidence>
<dbReference type="PANTHER" id="PTHR11795">
    <property type="entry name" value="BRANCHED-CHAIN AMINO ACID TRANSPORT SYSTEM PERMEASE PROTEIN LIVH"/>
    <property type="match status" value="1"/>
</dbReference>
<protein>
    <submittedName>
        <fullName evidence="10">Branched-chain amino acid ABC transporter permease</fullName>
    </submittedName>
</protein>
<keyword evidence="2" id="KW-0813">Transport</keyword>
<evidence type="ECO:0000256" key="8">
    <source>
        <dbReference type="ARBA" id="ARBA00037998"/>
    </source>
</evidence>
<accession>A0ABU5ZNI4</accession>
<feature type="transmembrane region" description="Helical" evidence="9">
    <location>
        <begin position="96"/>
        <end position="114"/>
    </location>
</feature>
<evidence type="ECO:0000313" key="10">
    <source>
        <dbReference type="EMBL" id="MEB3104045.1"/>
    </source>
</evidence>
<keyword evidence="6 9" id="KW-1133">Transmembrane helix</keyword>
<comment type="subcellular location">
    <subcellularLocation>
        <location evidence="1">Cell membrane</location>
        <topology evidence="1">Multi-pass membrane protein</topology>
    </subcellularLocation>
</comment>
<dbReference type="EMBL" id="JAYJLD010000071">
    <property type="protein sequence ID" value="MEB3104045.1"/>
    <property type="molecule type" value="Genomic_DNA"/>
</dbReference>
<keyword evidence="5" id="KW-0029">Amino-acid transport</keyword>
<evidence type="ECO:0000313" key="11">
    <source>
        <dbReference type="Proteomes" id="UP001310386"/>
    </source>
</evidence>
<feature type="transmembrane region" description="Helical" evidence="9">
    <location>
        <begin position="257"/>
        <end position="277"/>
    </location>
</feature>
<evidence type="ECO:0000256" key="1">
    <source>
        <dbReference type="ARBA" id="ARBA00004651"/>
    </source>
</evidence>
<dbReference type="Pfam" id="PF02653">
    <property type="entry name" value="BPD_transp_2"/>
    <property type="match status" value="1"/>
</dbReference>
<feature type="transmembrane region" description="Helical" evidence="9">
    <location>
        <begin position="140"/>
        <end position="159"/>
    </location>
</feature>
<keyword evidence="4 9" id="KW-0812">Transmembrane</keyword>
<dbReference type="CDD" id="cd06582">
    <property type="entry name" value="TM_PBP1_LivH_like"/>
    <property type="match status" value="1"/>
</dbReference>
<feature type="transmembrane region" description="Helical" evidence="9">
    <location>
        <begin position="6"/>
        <end position="29"/>
    </location>
</feature>
<dbReference type="Proteomes" id="UP001310386">
    <property type="component" value="Unassembled WGS sequence"/>
</dbReference>
<proteinExistence type="inferred from homology"/>
<feature type="transmembrane region" description="Helical" evidence="9">
    <location>
        <begin position="62"/>
        <end position="84"/>
    </location>
</feature>
<evidence type="ECO:0000256" key="3">
    <source>
        <dbReference type="ARBA" id="ARBA00022475"/>
    </source>
</evidence>
<gene>
    <name evidence="10" type="ORF">VF724_20750</name>
</gene>
<dbReference type="InterPro" id="IPR052157">
    <property type="entry name" value="BCAA_transport_permease"/>
</dbReference>
<keyword evidence="3" id="KW-1003">Cell membrane</keyword>
<comment type="caution">
    <text evidence="10">The sequence shown here is derived from an EMBL/GenBank/DDBJ whole genome shotgun (WGS) entry which is preliminary data.</text>
</comment>
<sequence>MSLSILSVQLLTGLTYGMLFFLIAVGLSIILGVMNIVNLSHGTFFMLGGYISFSLLNGKVSFWLAIVVSVIAMAIFGVIVERFLLKNSYGKELEQVLLTFGLAFMLADGVKWIWGTDLHMLPTPALLDTSIPMGNVAFPVYRLFVVLVGAVIAIFLWYMETRTRIGSMIRAGVDDREMVSALGIKVNLLFSGVFAFGAGLAGLSGVLGGPIIGMYPGMDSDILVTSLIVVVIGGLGSWKGSFVSAILVGLIETLGKVWFPALSMVIIFLLMIAVLMIKPSGLFGRRNVI</sequence>
<dbReference type="PANTHER" id="PTHR11795:SF442">
    <property type="entry name" value="ABC TRANSPORTER ATP-BINDING PROTEIN"/>
    <property type="match status" value="1"/>
</dbReference>
<reference evidence="10" key="1">
    <citation type="submission" date="2023-12" db="EMBL/GenBank/DDBJ databases">
        <title>Fervidustalea candida gen. nov., sp. nov., a novel member of the family Paenibacillaceae isolated from a geothermal area.</title>
        <authorList>
            <person name="Li W.-J."/>
            <person name="Jiao J.-Y."/>
            <person name="Chen Y."/>
        </authorList>
    </citation>
    <scope>NUCLEOTIDE SEQUENCE</scope>
    <source>
        <strain evidence="10">SYSU GA230002</strain>
    </source>
</reference>
<dbReference type="InterPro" id="IPR001851">
    <property type="entry name" value="ABC_transp_permease"/>
</dbReference>